<feature type="transmembrane region" description="Helical" evidence="7">
    <location>
        <begin position="232"/>
        <end position="254"/>
    </location>
</feature>
<dbReference type="SUPFAM" id="SSF103473">
    <property type="entry name" value="MFS general substrate transporter"/>
    <property type="match status" value="1"/>
</dbReference>
<dbReference type="InterPro" id="IPR011701">
    <property type="entry name" value="MFS"/>
</dbReference>
<protein>
    <recommendedName>
        <fullName evidence="8">Major facilitator superfamily (MFS) profile domain-containing protein</fullName>
    </recommendedName>
</protein>
<feature type="transmembrane region" description="Helical" evidence="7">
    <location>
        <begin position="385"/>
        <end position="403"/>
    </location>
</feature>
<evidence type="ECO:0000256" key="6">
    <source>
        <dbReference type="ARBA" id="ARBA00023136"/>
    </source>
</evidence>
<evidence type="ECO:0000256" key="7">
    <source>
        <dbReference type="SAM" id="Phobius"/>
    </source>
</evidence>
<gene>
    <name evidence="9" type="ORF">C7B46_05360</name>
</gene>
<evidence type="ECO:0000256" key="5">
    <source>
        <dbReference type="ARBA" id="ARBA00022989"/>
    </source>
</evidence>
<keyword evidence="6 7" id="KW-0472">Membrane</keyword>
<feature type="transmembrane region" description="Helical" evidence="7">
    <location>
        <begin position="266"/>
        <end position="288"/>
    </location>
</feature>
<accession>A0A2T2XJ99</accession>
<feature type="transmembrane region" description="Helical" evidence="7">
    <location>
        <begin position="295"/>
        <end position="312"/>
    </location>
</feature>
<dbReference type="GO" id="GO:0005886">
    <property type="term" value="C:plasma membrane"/>
    <property type="evidence" value="ECO:0007669"/>
    <property type="project" value="UniProtKB-SubCell"/>
</dbReference>
<keyword evidence="5 7" id="KW-1133">Transmembrane helix</keyword>
<dbReference type="PANTHER" id="PTHR43266">
    <property type="entry name" value="MACROLIDE-EFFLUX PROTEIN"/>
    <property type="match status" value="1"/>
</dbReference>
<dbReference type="CDD" id="cd06173">
    <property type="entry name" value="MFS_MefA_like"/>
    <property type="match status" value="1"/>
</dbReference>
<feature type="domain" description="Major facilitator superfamily (MFS) profile" evidence="8">
    <location>
        <begin position="182"/>
        <end position="421"/>
    </location>
</feature>
<keyword evidence="3" id="KW-1003">Cell membrane</keyword>
<proteinExistence type="predicted"/>
<evidence type="ECO:0000256" key="1">
    <source>
        <dbReference type="ARBA" id="ARBA00004651"/>
    </source>
</evidence>
<dbReference type="Proteomes" id="UP000242972">
    <property type="component" value="Unassembled WGS sequence"/>
</dbReference>
<evidence type="ECO:0000313" key="10">
    <source>
        <dbReference type="Proteomes" id="UP000242972"/>
    </source>
</evidence>
<name>A0A2T2XJ99_9FIRM</name>
<keyword evidence="2" id="KW-0813">Transport</keyword>
<keyword evidence="4 7" id="KW-0812">Transmembrane</keyword>
<dbReference type="Gene3D" id="1.20.1250.20">
    <property type="entry name" value="MFS general substrate transporter like domains"/>
    <property type="match status" value="1"/>
</dbReference>
<comment type="subcellular location">
    <subcellularLocation>
        <location evidence="1">Cell membrane</location>
        <topology evidence="1">Multi-pass membrane protein</topology>
    </subcellularLocation>
</comment>
<reference evidence="9 10" key="1">
    <citation type="journal article" date="2014" name="BMC Genomics">
        <title>Comparison of environmental and isolate Sulfobacillus genomes reveals diverse carbon, sulfur, nitrogen, and hydrogen metabolisms.</title>
        <authorList>
            <person name="Justice N.B."/>
            <person name="Norman A."/>
            <person name="Brown C.T."/>
            <person name="Singh A."/>
            <person name="Thomas B.C."/>
            <person name="Banfield J.F."/>
        </authorList>
    </citation>
    <scope>NUCLEOTIDE SEQUENCE [LARGE SCALE GENOMIC DNA]</scope>
    <source>
        <strain evidence="9">AMDSBA4</strain>
    </source>
</reference>
<feature type="transmembrane region" description="Helical" evidence="7">
    <location>
        <begin position="318"/>
        <end position="337"/>
    </location>
</feature>
<evidence type="ECO:0000259" key="8">
    <source>
        <dbReference type="PROSITE" id="PS50850"/>
    </source>
</evidence>
<organism evidence="9 10">
    <name type="scientific">Sulfobacillus benefaciens</name>
    <dbReference type="NCBI Taxonomy" id="453960"/>
    <lineage>
        <taxon>Bacteria</taxon>
        <taxon>Bacillati</taxon>
        <taxon>Bacillota</taxon>
        <taxon>Clostridia</taxon>
        <taxon>Eubacteriales</taxon>
        <taxon>Clostridiales Family XVII. Incertae Sedis</taxon>
        <taxon>Sulfobacillus</taxon>
    </lineage>
</organism>
<sequence length="421" mass="45814">MQLKDLDPNLANSITKKGCGRLNPASRLLTAQFFKYLGEALLEIAWIVWVLHLAPDHPALSLGTLMALQAVPQAAFSGILSGYIDRMPRKFTLIITSLVEALAIGMTALFPVLWATFLLLLVFKTCSVVSLPIERAVLPDLVSDRAAINKIMARLGQIYAISQAIGLAGVGFLILLITVTHTFFVIGAVYLITALAYGLTPVPTHKTASRSSWWEQIKEGLMFHRQNVAVRYLLFIIGLSGFVLGGINTLLTLSTSTLWHHPSHDVNYIFLALLLGVLASDTLLSHWLNESRYHLTILLSLVLIMLAAFAIGFTTGSWLFGILMAFIMGVANGFILTPSRAWLASVVASEMRGRVMAFRSQVLGVVTAISPYLTAILVVNAGLTTTWIVVASFLVALALWWLLTKPISTATLVTQPNTSAS</sequence>
<comment type="caution">
    <text evidence="9">The sequence shown here is derived from an EMBL/GenBank/DDBJ whole genome shotgun (WGS) entry which is preliminary data.</text>
</comment>
<feature type="transmembrane region" description="Helical" evidence="7">
    <location>
        <begin position="358"/>
        <end position="379"/>
    </location>
</feature>
<evidence type="ECO:0000256" key="3">
    <source>
        <dbReference type="ARBA" id="ARBA00022475"/>
    </source>
</evidence>
<dbReference type="GO" id="GO:0022857">
    <property type="term" value="F:transmembrane transporter activity"/>
    <property type="evidence" value="ECO:0007669"/>
    <property type="project" value="InterPro"/>
</dbReference>
<evidence type="ECO:0000313" key="9">
    <source>
        <dbReference type="EMBL" id="PSR34556.1"/>
    </source>
</evidence>
<feature type="transmembrane region" description="Helical" evidence="7">
    <location>
        <begin position="183"/>
        <end position="202"/>
    </location>
</feature>
<dbReference type="InterPro" id="IPR036259">
    <property type="entry name" value="MFS_trans_sf"/>
</dbReference>
<evidence type="ECO:0000256" key="2">
    <source>
        <dbReference type="ARBA" id="ARBA00022448"/>
    </source>
</evidence>
<feature type="transmembrane region" description="Helical" evidence="7">
    <location>
        <begin position="158"/>
        <end position="177"/>
    </location>
</feature>
<dbReference type="AlphaFoldDB" id="A0A2T2XJ99"/>
<dbReference type="Pfam" id="PF07690">
    <property type="entry name" value="MFS_1"/>
    <property type="match status" value="1"/>
</dbReference>
<evidence type="ECO:0000256" key="4">
    <source>
        <dbReference type="ARBA" id="ARBA00022692"/>
    </source>
</evidence>
<dbReference type="PANTHER" id="PTHR43266:SF10">
    <property type="entry name" value="BACILYSIN EXPORTER BACE-RELATED"/>
    <property type="match status" value="1"/>
</dbReference>
<dbReference type="PROSITE" id="PS50850">
    <property type="entry name" value="MFS"/>
    <property type="match status" value="1"/>
</dbReference>
<dbReference type="InterPro" id="IPR020846">
    <property type="entry name" value="MFS_dom"/>
</dbReference>
<dbReference type="EMBL" id="PXYW01000008">
    <property type="protein sequence ID" value="PSR34556.1"/>
    <property type="molecule type" value="Genomic_DNA"/>
</dbReference>